<comment type="caution">
    <text evidence="3">The sequence shown here is derived from an EMBL/GenBank/DDBJ whole genome shotgun (WGS) entry which is preliminary data.</text>
</comment>
<keyword evidence="1" id="KW-1133">Transmembrane helix</keyword>
<keyword evidence="1" id="KW-0472">Membrane</keyword>
<proteinExistence type="predicted"/>
<keyword evidence="4" id="KW-1185">Reference proteome</keyword>
<dbReference type="PROSITE" id="PS51257">
    <property type="entry name" value="PROKAR_LIPOPROTEIN"/>
    <property type="match status" value="1"/>
</dbReference>
<dbReference type="InterPro" id="IPR012495">
    <property type="entry name" value="TadE-like_dom"/>
</dbReference>
<reference evidence="4" key="1">
    <citation type="submission" date="2023-07" db="EMBL/GenBank/DDBJ databases">
        <title>Duganella aceri sp. nov., isolated from tree sap.</title>
        <authorList>
            <person name="Kim I.S."/>
        </authorList>
    </citation>
    <scope>NUCLEOTIDE SEQUENCE [LARGE SCALE GENOMIC DNA]</scope>
    <source>
        <strain evidence="4">SAP-35</strain>
    </source>
</reference>
<keyword evidence="1" id="KW-0812">Transmembrane</keyword>
<name>A0ABX0FL14_9BURK</name>
<organism evidence="3 4">
    <name type="scientific">Duganella aceris</name>
    <dbReference type="NCBI Taxonomy" id="2703883"/>
    <lineage>
        <taxon>Bacteria</taxon>
        <taxon>Pseudomonadati</taxon>
        <taxon>Pseudomonadota</taxon>
        <taxon>Betaproteobacteria</taxon>
        <taxon>Burkholderiales</taxon>
        <taxon>Oxalobacteraceae</taxon>
        <taxon>Telluria group</taxon>
        <taxon>Duganella</taxon>
    </lineage>
</organism>
<dbReference type="Proteomes" id="UP000666369">
    <property type="component" value="Unassembled WGS sequence"/>
</dbReference>
<feature type="domain" description="TadE-like" evidence="2">
    <location>
        <begin position="13"/>
        <end position="54"/>
    </location>
</feature>
<accession>A0ABX0FL14</accession>
<evidence type="ECO:0000313" key="3">
    <source>
        <dbReference type="EMBL" id="NGZ85286.1"/>
    </source>
</evidence>
<protein>
    <submittedName>
        <fullName evidence="3">Pilus assembly protein</fullName>
    </submittedName>
</protein>
<feature type="transmembrane region" description="Helical" evidence="1">
    <location>
        <begin position="20"/>
        <end position="43"/>
    </location>
</feature>
<sequence length="194" mass="20382">MTPGRQTVSRQTGALTAEFGLVLVLFLTMACAVLELARLIYLYNTLQVATQRAAALAAQVDFRDAAALDQVRRQAVLRDSAGGLLLGAPVTDAHIRIDYLALSNAGGVTPTPIPTPALPSCPANNRIACMADPYGDSCIRLVRARVCDPAVPEACNGVPYQPLFSFLGMRFNLPKATVVTSAETLGAAGQAPCP</sequence>
<gene>
    <name evidence="3" type="ORF">GW587_13590</name>
</gene>
<dbReference type="Pfam" id="PF07811">
    <property type="entry name" value="TadE"/>
    <property type="match status" value="1"/>
</dbReference>
<evidence type="ECO:0000259" key="2">
    <source>
        <dbReference type="Pfam" id="PF07811"/>
    </source>
</evidence>
<evidence type="ECO:0000313" key="4">
    <source>
        <dbReference type="Proteomes" id="UP000666369"/>
    </source>
</evidence>
<evidence type="ECO:0000256" key="1">
    <source>
        <dbReference type="SAM" id="Phobius"/>
    </source>
</evidence>
<dbReference type="EMBL" id="JAADJT010000005">
    <property type="protein sequence ID" value="NGZ85286.1"/>
    <property type="molecule type" value="Genomic_DNA"/>
</dbReference>